<dbReference type="Gene3D" id="4.10.1060.50">
    <property type="match status" value="1"/>
</dbReference>
<dbReference type="EMBL" id="BAABKX010000001">
    <property type="protein sequence ID" value="GAA5046662.1"/>
    <property type="molecule type" value="Genomic_DNA"/>
</dbReference>
<comment type="caution">
    <text evidence="5">The sequence shown here is derived from an EMBL/GenBank/DDBJ whole genome shotgun (WGS) entry which is preliminary data.</text>
</comment>
<evidence type="ECO:0000256" key="1">
    <source>
        <dbReference type="ARBA" id="ARBA00022980"/>
    </source>
</evidence>
<reference evidence="5 6" key="1">
    <citation type="journal article" date="2019" name="Int. J. Syst. Evol. Microbiol.">
        <title>The Global Catalogue of Microorganisms (GCM) 10K type strain sequencing project: providing services to taxonomists for standard genome sequencing and annotation.</title>
        <authorList>
            <consortium name="The Broad Institute Genomics Platform"/>
            <consortium name="The Broad Institute Genome Sequencing Center for Infectious Disease"/>
            <person name="Wu L."/>
            <person name="Ma J."/>
        </authorList>
    </citation>
    <scope>NUCLEOTIDE SEQUENCE [LARGE SCALE GENOMIC DNA]</scope>
    <source>
        <strain evidence="5 6">JCM 17504</strain>
    </source>
</reference>
<evidence type="ECO:0000256" key="3">
    <source>
        <dbReference type="HAMAP-Rule" id="MF_00788"/>
    </source>
</evidence>
<keyword evidence="2 3" id="KW-0687">Ribonucleoprotein</keyword>
<protein>
    <recommendedName>
        <fullName evidence="3">Large ribosomal subunit protein eL40</fullName>
    </recommendedName>
</protein>
<dbReference type="GO" id="GO:0006412">
    <property type="term" value="P:translation"/>
    <property type="evidence" value="ECO:0007669"/>
    <property type="project" value="UniProtKB-UniRule"/>
</dbReference>
<accession>A0AAV3UEV0</accession>
<dbReference type="GO" id="GO:1990904">
    <property type="term" value="C:ribonucleoprotein complex"/>
    <property type="evidence" value="ECO:0007669"/>
    <property type="project" value="UniProtKB-KW"/>
</dbReference>
<dbReference type="InterPro" id="IPR038587">
    <property type="entry name" value="Ribosomal_eL40_sf"/>
</dbReference>
<evidence type="ECO:0000313" key="5">
    <source>
        <dbReference type="EMBL" id="GAA5046662.1"/>
    </source>
</evidence>
<feature type="domain" description="Large ribosomal subunit protein eL40" evidence="4">
    <location>
        <begin position="23"/>
        <end position="71"/>
    </location>
</feature>
<proteinExistence type="inferred from homology"/>
<name>A0AAV3UEV0_9EURY</name>
<comment type="similarity">
    <text evidence="3">Belongs to the eukaryotic ribosomal protein eL40 family.</text>
</comment>
<dbReference type="SUPFAM" id="SSF57829">
    <property type="entry name" value="Zn-binding ribosomal proteins"/>
    <property type="match status" value="1"/>
</dbReference>
<gene>
    <name evidence="3" type="primary">rpl40e</name>
    <name evidence="5" type="ORF">GCM10025751_16170</name>
</gene>
<keyword evidence="1 3" id="KW-0689">Ribosomal protein</keyword>
<keyword evidence="6" id="KW-1185">Reference proteome</keyword>
<dbReference type="Pfam" id="PF01020">
    <property type="entry name" value="Ribosomal_L40e"/>
    <property type="match status" value="1"/>
</dbReference>
<dbReference type="PANTHER" id="PTHR39649:SF1">
    <property type="entry name" value="LARGE RIBOSOMAL SUBUNIT PROTEIN EL40"/>
    <property type="match status" value="1"/>
</dbReference>
<dbReference type="GO" id="GO:0005840">
    <property type="term" value="C:ribosome"/>
    <property type="evidence" value="ECO:0007669"/>
    <property type="project" value="UniProtKB-KW"/>
</dbReference>
<evidence type="ECO:0000256" key="2">
    <source>
        <dbReference type="ARBA" id="ARBA00023274"/>
    </source>
</evidence>
<dbReference type="SMART" id="SM01377">
    <property type="entry name" value="Ribosomal_L40e"/>
    <property type="match status" value="1"/>
</dbReference>
<dbReference type="Proteomes" id="UP001501729">
    <property type="component" value="Unassembled WGS sequence"/>
</dbReference>
<evidence type="ECO:0000259" key="4">
    <source>
        <dbReference type="SMART" id="SM01377"/>
    </source>
</evidence>
<dbReference type="AlphaFoldDB" id="A0AAV3UEV0"/>
<organism evidence="5 6">
    <name type="scientific">Haladaptatus pallidirubidus</name>
    <dbReference type="NCBI Taxonomy" id="1008152"/>
    <lineage>
        <taxon>Archaea</taxon>
        <taxon>Methanobacteriati</taxon>
        <taxon>Methanobacteriota</taxon>
        <taxon>Stenosarchaea group</taxon>
        <taxon>Halobacteria</taxon>
        <taxon>Halobacteriales</taxon>
        <taxon>Haladaptataceae</taxon>
        <taxon>Haladaptatus</taxon>
    </lineage>
</organism>
<sequence>MTRAATSRFHGNSKTFKRAQEKTLRMASFDAAEKRTLEKMICMRCNARNPQRAQQCRKCGYNKLRPKSKESRSA</sequence>
<dbReference type="InterPro" id="IPR011332">
    <property type="entry name" value="Ribosomal_zn-bd"/>
</dbReference>
<dbReference type="InterPro" id="IPR001975">
    <property type="entry name" value="Ribosomal_eL40_dom"/>
</dbReference>
<dbReference type="GO" id="GO:0003735">
    <property type="term" value="F:structural constituent of ribosome"/>
    <property type="evidence" value="ECO:0007669"/>
    <property type="project" value="InterPro"/>
</dbReference>
<dbReference type="InterPro" id="IPR023657">
    <property type="entry name" value="Ribosomal_eL40_arc"/>
</dbReference>
<dbReference type="PANTHER" id="PTHR39649">
    <property type="entry name" value="50S RIBOSOMAL PROTEIN L40E"/>
    <property type="match status" value="1"/>
</dbReference>
<dbReference type="HAMAP" id="MF_00788">
    <property type="entry name" value="Ribosomal_eL40"/>
    <property type="match status" value="1"/>
</dbReference>
<dbReference type="NCBIfam" id="NF003161">
    <property type="entry name" value="PRK04136.1"/>
    <property type="match status" value="1"/>
</dbReference>
<evidence type="ECO:0000313" key="6">
    <source>
        <dbReference type="Proteomes" id="UP001501729"/>
    </source>
</evidence>